<organism evidence="1 2">
    <name type="scientific">Methanoplanus limicola DSM 2279</name>
    <dbReference type="NCBI Taxonomy" id="937775"/>
    <lineage>
        <taxon>Archaea</taxon>
        <taxon>Methanobacteriati</taxon>
        <taxon>Methanobacteriota</taxon>
        <taxon>Stenosarchaea group</taxon>
        <taxon>Methanomicrobia</taxon>
        <taxon>Methanomicrobiales</taxon>
        <taxon>Methanomicrobiaceae</taxon>
        <taxon>Methanoplanus</taxon>
    </lineage>
</organism>
<name>H1YWN8_9EURY</name>
<proteinExistence type="predicted"/>
<dbReference type="Proteomes" id="UP000005741">
    <property type="component" value="Chromosome"/>
</dbReference>
<gene>
    <name evidence="1" type="ORF">Metlim_2744</name>
</gene>
<evidence type="ECO:0000313" key="1">
    <source>
        <dbReference type="EMBL" id="EHQ36779.1"/>
    </source>
</evidence>
<sequence>MKLKKGVRALSLLMVLAFLTAMFVPAVSAENINADKSTQISDNKLGNFFAMKSNDVVKASEVINLVNPKYYQNLTKNQKKEFENLDVFIPDINDPKITMDFNISAKKKNTDSKGEYYVWAHVTGFVDNAFVWLGIEGVNYLGSQTADIIMPSMETSATLFHRTNSNWLQEEYITSSSTYWNYDEAMSTMWNPDSGDYRTTAVIYGVFPAGYEPASYCEVGYSGIISK</sequence>
<protein>
    <submittedName>
        <fullName evidence="1">Uncharacterized protein</fullName>
    </submittedName>
</protein>
<dbReference type="EMBL" id="CM001436">
    <property type="protein sequence ID" value="EHQ36779.1"/>
    <property type="molecule type" value="Genomic_DNA"/>
</dbReference>
<dbReference type="STRING" id="937775.Metlim_2744"/>
<reference evidence="1 2" key="1">
    <citation type="submission" date="2011-10" db="EMBL/GenBank/DDBJ databases">
        <title>The Improved High-Quality Draft genome of Methanoplanus limicola DSM 2279.</title>
        <authorList>
            <consortium name="US DOE Joint Genome Institute (JGI-PGF)"/>
            <person name="Lucas S."/>
            <person name="Copeland A."/>
            <person name="Lapidus A."/>
            <person name="Glavina del Rio T."/>
            <person name="Dalin E."/>
            <person name="Tice H."/>
            <person name="Bruce D."/>
            <person name="Goodwin L."/>
            <person name="Pitluck S."/>
            <person name="Peters L."/>
            <person name="Mikhailova N."/>
            <person name="Lu M."/>
            <person name="Kyrpides N."/>
            <person name="Mavromatis K."/>
            <person name="Ivanova N."/>
            <person name="Markowitz V."/>
            <person name="Cheng J.-F."/>
            <person name="Hugenholtz P."/>
            <person name="Woyke T."/>
            <person name="Wu D."/>
            <person name="Wirth R."/>
            <person name="Brambilla E.-M."/>
            <person name="Klenk H.-P."/>
            <person name="Eisen J.A."/>
        </authorList>
    </citation>
    <scope>NUCLEOTIDE SEQUENCE [LARGE SCALE GENOMIC DNA]</scope>
    <source>
        <strain evidence="1 2">DSM 2279</strain>
    </source>
</reference>
<dbReference type="OrthoDB" id="383601at2157"/>
<dbReference type="RefSeq" id="WP_004079364.1">
    <property type="nucleotide sequence ID" value="NZ_CM001436.1"/>
</dbReference>
<evidence type="ECO:0000313" key="2">
    <source>
        <dbReference type="Proteomes" id="UP000005741"/>
    </source>
</evidence>
<dbReference type="AlphaFoldDB" id="H1YWN8"/>
<keyword evidence="2" id="KW-1185">Reference proteome</keyword>
<accession>H1YWN8</accession>
<dbReference type="HOGENOM" id="CLU_1217582_0_0_2"/>
<dbReference type="InParanoid" id="H1YWN8"/>